<dbReference type="PANTHER" id="PTHR45766">
    <property type="entry name" value="DNA ANNEALING HELICASE AND ENDONUCLEASE ZRANB3 FAMILY MEMBER"/>
    <property type="match status" value="1"/>
</dbReference>
<dbReference type="EMBL" id="CAXKWB010057002">
    <property type="protein sequence ID" value="CAL4179073.1"/>
    <property type="molecule type" value="Genomic_DNA"/>
</dbReference>
<feature type="region of interest" description="Disordered" evidence="2">
    <location>
        <begin position="39"/>
        <end position="120"/>
    </location>
</feature>
<evidence type="ECO:0000313" key="4">
    <source>
        <dbReference type="Proteomes" id="UP001497623"/>
    </source>
</evidence>
<keyword evidence="4" id="KW-1185">Reference proteome</keyword>
<dbReference type="AlphaFoldDB" id="A0AAV2SAA5"/>
<name>A0AAV2SAA5_MEGNR</name>
<dbReference type="GO" id="GO:0043596">
    <property type="term" value="C:nuclear replication fork"/>
    <property type="evidence" value="ECO:0007669"/>
    <property type="project" value="TreeGrafter"/>
</dbReference>
<feature type="non-terminal residue" evidence="3">
    <location>
        <position position="1"/>
    </location>
</feature>
<proteinExistence type="predicted"/>
<keyword evidence="1" id="KW-0378">Hydrolase</keyword>
<dbReference type="Gene3D" id="3.40.50.300">
    <property type="entry name" value="P-loop containing nucleotide triphosphate hydrolases"/>
    <property type="match status" value="1"/>
</dbReference>
<feature type="compositionally biased region" description="Basic and acidic residues" evidence="2">
    <location>
        <begin position="45"/>
        <end position="54"/>
    </location>
</feature>
<sequence length="120" mass="13398">QEDSVLVQYLVAQNTADDHIWNMIQAKLEVLSKAGLTKDNFTEADTARQKDRNQSEMTDYYSEDGDKDKSAADNSLADAIDDDSLADAFSDDFPLDNLLPDEDGQPPSKKRKSDSLFDSF</sequence>
<comment type="caution">
    <text evidence="3">The sequence shown here is derived from an EMBL/GenBank/DDBJ whole genome shotgun (WGS) entry which is preliminary data.</text>
</comment>
<gene>
    <name evidence="3" type="ORF">MNOR_LOCUS35106</name>
</gene>
<feature type="compositionally biased region" description="Acidic residues" evidence="2">
    <location>
        <begin position="79"/>
        <end position="104"/>
    </location>
</feature>
<dbReference type="InterPro" id="IPR027417">
    <property type="entry name" value="P-loop_NTPase"/>
</dbReference>
<dbReference type="GO" id="GO:0031297">
    <property type="term" value="P:replication fork processing"/>
    <property type="evidence" value="ECO:0007669"/>
    <property type="project" value="TreeGrafter"/>
</dbReference>
<dbReference type="Proteomes" id="UP001497623">
    <property type="component" value="Unassembled WGS sequence"/>
</dbReference>
<dbReference type="GO" id="GO:0006281">
    <property type="term" value="P:DNA repair"/>
    <property type="evidence" value="ECO:0007669"/>
    <property type="project" value="TreeGrafter"/>
</dbReference>
<evidence type="ECO:0000313" key="3">
    <source>
        <dbReference type="EMBL" id="CAL4179073.1"/>
    </source>
</evidence>
<dbReference type="GO" id="GO:0016787">
    <property type="term" value="F:hydrolase activity"/>
    <property type="evidence" value="ECO:0007669"/>
    <property type="project" value="UniProtKB-KW"/>
</dbReference>
<evidence type="ECO:0000256" key="2">
    <source>
        <dbReference type="SAM" id="MobiDB-lite"/>
    </source>
</evidence>
<dbReference type="PANTHER" id="PTHR45766:SF6">
    <property type="entry name" value="SWI_SNF-RELATED MATRIX-ASSOCIATED ACTIN-DEPENDENT REGULATOR OF CHROMATIN SUBFAMILY A-LIKE PROTEIN 1"/>
    <property type="match status" value="1"/>
</dbReference>
<organism evidence="3 4">
    <name type="scientific">Meganyctiphanes norvegica</name>
    <name type="common">Northern krill</name>
    <name type="synonym">Thysanopoda norvegica</name>
    <dbReference type="NCBI Taxonomy" id="48144"/>
    <lineage>
        <taxon>Eukaryota</taxon>
        <taxon>Metazoa</taxon>
        <taxon>Ecdysozoa</taxon>
        <taxon>Arthropoda</taxon>
        <taxon>Crustacea</taxon>
        <taxon>Multicrustacea</taxon>
        <taxon>Malacostraca</taxon>
        <taxon>Eumalacostraca</taxon>
        <taxon>Eucarida</taxon>
        <taxon>Euphausiacea</taxon>
        <taxon>Euphausiidae</taxon>
        <taxon>Meganyctiphanes</taxon>
    </lineage>
</organism>
<evidence type="ECO:0000256" key="1">
    <source>
        <dbReference type="ARBA" id="ARBA00022801"/>
    </source>
</evidence>
<protein>
    <submittedName>
        <fullName evidence="3">Uncharacterized protein</fullName>
    </submittedName>
</protein>
<reference evidence="3 4" key="1">
    <citation type="submission" date="2024-05" db="EMBL/GenBank/DDBJ databases">
        <authorList>
            <person name="Wallberg A."/>
        </authorList>
    </citation>
    <scope>NUCLEOTIDE SEQUENCE [LARGE SCALE GENOMIC DNA]</scope>
</reference>
<accession>A0AAV2SAA5</accession>